<dbReference type="PANTHER" id="PTHR36175:SF1">
    <property type="entry name" value="CYANOPHYCINASE"/>
    <property type="match status" value="1"/>
</dbReference>
<reference key="2">
    <citation type="submission" date="2011-04" db="EMBL/GenBank/DDBJ databases">
        <title>Complete sequence of chromosome of Haliscomenobacter hydrossis DSM 1100.</title>
        <authorList>
            <consortium name="US DOE Joint Genome Institute (JGI-PGF)"/>
            <person name="Lucas S."/>
            <person name="Han J."/>
            <person name="Lapidus A."/>
            <person name="Bruce D."/>
            <person name="Goodwin L."/>
            <person name="Pitluck S."/>
            <person name="Peters L."/>
            <person name="Kyrpides N."/>
            <person name="Mavromatis K."/>
            <person name="Ivanova N."/>
            <person name="Ovchinnikova G."/>
            <person name="Pagani I."/>
            <person name="Daligault H."/>
            <person name="Detter J.C."/>
            <person name="Han C."/>
            <person name="Land M."/>
            <person name="Hauser L."/>
            <person name="Markowitz V."/>
            <person name="Cheng J.-F."/>
            <person name="Hugenholtz P."/>
            <person name="Woyke T."/>
            <person name="Wu D."/>
            <person name="Verbarg S."/>
            <person name="Frueling A."/>
            <person name="Brambilla E."/>
            <person name="Klenk H.-P."/>
            <person name="Eisen J.A."/>
        </authorList>
    </citation>
    <scope>NUCLEOTIDE SEQUENCE</scope>
    <source>
        <strain>DSM 1100</strain>
    </source>
</reference>
<dbReference type="STRING" id="760192.Halhy_1400"/>
<dbReference type="eggNOG" id="COG4242">
    <property type="taxonomic scope" value="Bacteria"/>
</dbReference>
<proteinExistence type="inferred from homology"/>
<gene>
    <name evidence="6" type="ordered locus">Halhy_1400</name>
</gene>
<reference evidence="6 7" key="1">
    <citation type="journal article" date="2011" name="Stand. Genomic Sci.">
        <title>Complete genome sequence of Haliscomenobacter hydrossis type strain (O).</title>
        <authorList>
            <consortium name="US DOE Joint Genome Institute (JGI-PGF)"/>
            <person name="Daligault H."/>
            <person name="Lapidus A."/>
            <person name="Zeytun A."/>
            <person name="Nolan M."/>
            <person name="Lucas S."/>
            <person name="Del Rio T.G."/>
            <person name="Tice H."/>
            <person name="Cheng J.F."/>
            <person name="Tapia R."/>
            <person name="Han C."/>
            <person name="Goodwin L."/>
            <person name="Pitluck S."/>
            <person name="Liolios K."/>
            <person name="Pagani I."/>
            <person name="Ivanova N."/>
            <person name="Huntemann M."/>
            <person name="Mavromatis K."/>
            <person name="Mikhailova N."/>
            <person name="Pati A."/>
            <person name="Chen A."/>
            <person name="Palaniappan K."/>
            <person name="Land M."/>
            <person name="Hauser L."/>
            <person name="Brambilla E.M."/>
            <person name="Rohde M."/>
            <person name="Verbarg S."/>
            <person name="Goker M."/>
            <person name="Bristow J."/>
            <person name="Eisen J.A."/>
            <person name="Markowitz V."/>
            <person name="Hugenholtz P."/>
            <person name="Kyrpides N.C."/>
            <person name="Klenk H.P."/>
            <person name="Woyke T."/>
        </authorList>
    </citation>
    <scope>NUCLEOTIDE SEQUENCE [LARGE SCALE GENOMIC DNA]</scope>
    <source>
        <strain evidence="7">ATCC 27775 / DSM 1100 / LMG 10767 / O</strain>
    </source>
</reference>
<dbReference type="SUPFAM" id="SSF52317">
    <property type="entry name" value="Class I glutamine amidotransferase-like"/>
    <property type="match status" value="1"/>
</dbReference>
<dbReference type="RefSeq" id="WP_013763849.1">
    <property type="nucleotide sequence ID" value="NC_015510.1"/>
</dbReference>
<dbReference type="CDD" id="cd03145">
    <property type="entry name" value="GAT1_cyanophycinase"/>
    <property type="match status" value="1"/>
</dbReference>
<evidence type="ECO:0000256" key="4">
    <source>
        <dbReference type="ARBA" id="ARBA00022825"/>
    </source>
</evidence>
<evidence type="ECO:0000256" key="1">
    <source>
        <dbReference type="ARBA" id="ARBA00006534"/>
    </source>
</evidence>
<evidence type="ECO:0000313" key="7">
    <source>
        <dbReference type="Proteomes" id="UP000008461"/>
    </source>
</evidence>
<dbReference type="OrthoDB" id="9799980at2"/>
<keyword evidence="4" id="KW-0720">Serine protease</keyword>
<dbReference type="InterPro" id="IPR029062">
    <property type="entry name" value="Class_I_gatase-like"/>
</dbReference>
<dbReference type="HOGENOM" id="CLU_051822_1_0_10"/>
<dbReference type="KEGG" id="hhy:Halhy_1400"/>
<evidence type="ECO:0000256" key="2">
    <source>
        <dbReference type="ARBA" id="ARBA00022670"/>
    </source>
</evidence>
<sequence length="347" mass="37135">MRKCTFFHLVLLSFLGLSLACSKTDEAVVSTDIPELAGKAPKVVTYLTGNAADVSPTPTPGLLLMGGSTDVDAAIAWFLARSGGGDIVVIRSSGSDGYNQYMFDMVPVNSVETIIIDSRAKADLAAVTDKIRAAEALFIAGGDQWNYVNYWKNTATETAINYLLNTKGVTVGGTSAGLAILGSAYYSAQTGSVTTAQALANPYHSYVTLGHNDFIAAPNMQNTITDSHYTQRTRQGRHIAFMARMMKDWAYTTAKGIGVDEETAVCIDQNGIGKVYGINHAYFLKNTTLGPETCVSGSPLTWNRSAQAVQAYKIQGNATGNGSFNATNWTFSGGTSYFYYVNNGVLF</sequence>
<dbReference type="GO" id="GO:0008236">
    <property type="term" value="F:serine-type peptidase activity"/>
    <property type="evidence" value="ECO:0007669"/>
    <property type="project" value="UniProtKB-KW"/>
</dbReference>
<feature type="signal peptide" evidence="5">
    <location>
        <begin position="1"/>
        <end position="27"/>
    </location>
</feature>
<comment type="similarity">
    <text evidence="1">Belongs to the peptidase S51 family.</text>
</comment>
<dbReference type="Proteomes" id="UP000008461">
    <property type="component" value="Chromosome"/>
</dbReference>
<keyword evidence="5" id="KW-0732">Signal</keyword>
<dbReference type="Pfam" id="PF03575">
    <property type="entry name" value="Peptidase_S51"/>
    <property type="match status" value="1"/>
</dbReference>
<keyword evidence="7" id="KW-1185">Reference proteome</keyword>
<dbReference type="GO" id="GO:0006508">
    <property type="term" value="P:proteolysis"/>
    <property type="evidence" value="ECO:0007669"/>
    <property type="project" value="UniProtKB-KW"/>
</dbReference>
<dbReference type="InterPro" id="IPR005320">
    <property type="entry name" value="Peptidase_S51"/>
</dbReference>
<evidence type="ECO:0000313" key="6">
    <source>
        <dbReference type="EMBL" id="AEE49295.1"/>
    </source>
</evidence>
<name>F4KWA7_HALH1</name>
<keyword evidence="2" id="KW-0645">Protease</keyword>
<evidence type="ECO:0000256" key="3">
    <source>
        <dbReference type="ARBA" id="ARBA00022801"/>
    </source>
</evidence>
<keyword evidence="3" id="KW-0378">Hydrolase</keyword>
<protein>
    <submittedName>
        <fullName evidence="6">Cyanophycinase-like protein</fullName>
    </submittedName>
</protein>
<dbReference type="EMBL" id="CP002691">
    <property type="protein sequence ID" value="AEE49295.1"/>
    <property type="molecule type" value="Genomic_DNA"/>
</dbReference>
<feature type="chain" id="PRO_5003312213" evidence="5">
    <location>
        <begin position="28"/>
        <end position="347"/>
    </location>
</feature>
<evidence type="ECO:0000256" key="5">
    <source>
        <dbReference type="SAM" id="SignalP"/>
    </source>
</evidence>
<dbReference type="MEROPS" id="S51.003"/>
<dbReference type="PROSITE" id="PS51257">
    <property type="entry name" value="PROKAR_LIPOPROTEIN"/>
    <property type="match status" value="1"/>
</dbReference>
<accession>F4KWA7</accession>
<dbReference type="PANTHER" id="PTHR36175">
    <property type="entry name" value="CYANOPHYCINASE"/>
    <property type="match status" value="1"/>
</dbReference>
<organism evidence="6 7">
    <name type="scientific">Haliscomenobacter hydrossis (strain ATCC 27775 / DSM 1100 / LMG 10767 / O)</name>
    <dbReference type="NCBI Taxonomy" id="760192"/>
    <lineage>
        <taxon>Bacteria</taxon>
        <taxon>Pseudomonadati</taxon>
        <taxon>Bacteroidota</taxon>
        <taxon>Saprospiria</taxon>
        <taxon>Saprospirales</taxon>
        <taxon>Haliscomenobacteraceae</taxon>
        <taxon>Haliscomenobacter</taxon>
    </lineage>
</organism>
<dbReference type="AlphaFoldDB" id="F4KWA7"/>
<dbReference type="Gene3D" id="3.40.50.880">
    <property type="match status" value="1"/>
</dbReference>